<dbReference type="PANTHER" id="PTHR41244:SF1">
    <property type="entry name" value="GLYCOSYLTRANSFERASE"/>
    <property type="match status" value="1"/>
</dbReference>
<name>A0A3E4KCI3_PHOVU</name>
<dbReference type="EMBL" id="WDBY01000025">
    <property type="protein sequence ID" value="KAB6476674.1"/>
    <property type="molecule type" value="Genomic_DNA"/>
</dbReference>
<evidence type="ECO:0000313" key="2">
    <source>
        <dbReference type="EMBL" id="KAB6476674.1"/>
    </source>
</evidence>
<dbReference type="CDD" id="cd11579">
    <property type="entry name" value="Glyco_tran_WbsX"/>
    <property type="match status" value="1"/>
</dbReference>
<protein>
    <submittedName>
        <fullName evidence="2">Lipopolysaccharide biosynthesis protein</fullName>
    </submittedName>
</protein>
<dbReference type="Proteomes" id="UP000468344">
    <property type="component" value="Unassembled WGS sequence"/>
</dbReference>
<organism evidence="2 3">
    <name type="scientific">Phocaeicola vulgatus</name>
    <name type="common">Bacteroides vulgatus</name>
    <dbReference type="NCBI Taxonomy" id="821"/>
    <lineage>
        <taxon>Bacteria</taxon>
        <taxon>Pseudomonadati</taxon>
        <taxon>Bacteroidota</taxon>
        <taxon>Bacteroidia</taxon>
        <taxon>Bacteroidales</taxon>
        <taxon>Bacteroidaceae</taxon>
        <taxon>Phocaeicola</taxon>
    </lineage>
</organism>
<gene>
    <name evidence="2" type="ORF">GAZ06_13065</name>
    <name evidence="1" type="ORF">GAZ09_14320</name>
</gene>
<dbReference type="InterPro" id="IPR032719">
    <property type="entry name" value="WbsX"/>
</dbReference>
<accession>A0A3E4KCI3</accession>
<dbReference type="AlphaFoldDB" id="A0A3E4KCI3"/>
<evidence type="ECO:0000313" key="3">
    <source>
        <dbReference type="Proteomes" id="UP000468344"/>
    </source>
</evidence>
<dbReference type="Proteomes" id="UP000483142">
    <property type="component" value="Unassembled WGS sequence"/>
</dbReference>
<proteinExistence type="predicted"/>
<evidence type="ECO:0000313" key="4">
    <source>
        <dbReference type="Proteomes" id="UP000483142"/>
    </source>
</evidence>
<dbReference type="RefSeq" id="WP_117697662.1">
    <property type="nucleotide sequence ID" value="NZ_CAXTGH010000002.1"/>
</dbReference>
<comment type="caution">
    <text evidence="2">The sequence shown here is derived from an EMBL/GenBank/DDBJ whole genome shotgun (WGS) entry which is preliminary data.</text>
</comment>
<evidence type="ECO:0000313" key="1">
    <source>
        <dbReference type="EMBL" id="KAB6451277.1"/>
    </source>
</evidence>
<reference evidence="3 4" key="1">
    <citation type="journal article" date="2019" name="Nat. Med.">
        <title>A library of human gut bacterial isolates paired with longitudinal multiomics data enables mechanistic microbiome research.</title>
        <authorList>
            <person name="Poyet M."/>
            <person name="Groussin M."/>
            <person name="Gibbons S.M."/>
            <person name="Avila-Pacheco J."/>
            <person name="Jiang X."/>
            <person name="Kearney S.M."/>
            <person name="Perrotta A.R."/>
            <person name="Berdy B."/>
            <person name="Zhao S."/>
            <person name="Lieberman T.D."/>
            <person name="Swanson P.K."/>
            <person name="Smith M."/>
            <person name="Roesemann S."/>
            <person name="Alexander J.E."/>
            <person name="Rich S.A."/>
            <person name="Livny J."/>
            <person name="Vlamakis H."/>
            <person name="Clish C."/>
            <person name="Bullock K."/>
            <person name="Deik A."/>
            <person name="Scott J."/>
            <person name="Pierce K.A."/>
            <person name="Xavier R.J."/>
            <person name="Alm E.J."/>
        </authorList>
    </citation>
    <scope>NUCLEOTIDE SEQUENCE [LARGE SCALE GENOMIC DNA]</scope>
    <source>
        <strain evidence="2 3">BIOML-A140</strain>
        <strain evidence="1 4">BIOML-A141</strain>
    </source>
</reference>
<sequence length="357" mass="42064">MSKPRLIAFYLPQFYPTIENDEWWGKGFTEWTNVGRAKPLFKGHYQPRVPADLGYYDLRIPKVRIQQAEMAKEAGIEGFCYWHYWFNGRRLLDRVFTEVVDSGKPNFPFCLCWANHSWYQKTWDPDKPNKLLIEQTYLGIDDYIAHFNAMLPAFKDSRYIKVDGKLLFAVYAPLEIPDVKLFIEIWNRLAKENGLAGFYFVGFTFGVKNIKTILELGFDSVTVDYIYDAYAFHTFPLKTFLEKIKRKILKIPRLLEYEQYMDCVLSEYQLGSNIHPCLLPNFDHSPRSAHRGCIIVGNTPEKWGKLCRQMSNKLQTRSQQENLLFVKSWNEWGEGNYLEPDLKYGRKYVEMTKQAIL</sequence>
<dbReference type="Pfam" id="PF14307">
    <property type="entry name" value="Glyco_tran_WbsX"/>
    <property type="match status" value="1"/>
</dbReference>
<dbReference type="PANTHER" id="PTHR41244">
    <property type="entry name" value="RHAMNAN SYNTHESIS F"/>
    <property type="match status" value="1"/>
</dbReference>
<dbReference type="EMBL" id="WDBZ01000029">
    <property type="protein sequence ID" value="KAB6451277.1"/>
    <property type="molecule type" value="Genomic_DNA"/>
</dbReference>
<dbReference type="Gene3D" id="3.20.20.80">
    <property type="entry name" value="Glycosidases"/>
    <property type="match status" value="1"/>
</dbReference>